<evidence type="ECO:0000313" key="5">
    <source>
        <dbReference type="RefSeq" id="XP_013389926.1"/>
    </source>
</evidence>
<dbReference type="Proteomes" id="UP000085678">
    <property type="component" value="Unplaced"/>
</dbReference>
<dbReference type="PANTHER" id="PTHR11486">
    <property type="entry name" value="FIBROBLAST GROWTH FACTOR"/>
    <property type="match status" value="1"/>
</dbReference>
<dbReference type="GeneID" id="106158471"/>
<gene>
    <name evidence="5" type="primary">LOC106158471</name>
</gene>
<organism evidence="4 5">
    <name type="scientific">Lingula anatina</name>
    <name type="common">Brachiopod</name>
    <name type="synonym">Lingula unguis</name>
    <dbReference type="NCBI Taxonomy" id="7574"/>
    <lineage>
        <taxon>Eukaryota</taxon>
        <taxon>Metazoa</taxon>
        <taxon>Spiralia</taxon>
        <taxon>Lophotrochozoa</taxon>
        <taxon>Brachiopoda</taxon>
        <taxon>Linguliformea</taxon>
        <taxon>Lingulata</taxon>
        <taxon>Lingulida</taxon>
        <taxon>Linguloidea</taxon>
        <taxon>Lingulidae</taxon>
        <taxon>Lingula</taxon>
    </lineage>
</organism>
<dbReference type="InterPro" id="IPR008996">
    <property type="entry name" value="IL1/FGF"/>
</dbReference>
<evidence type="ECO:0000256" key="1">
    <source>
        <dbReference type="ARBA" id="ARBA00007936"/>
    </source>
</evidence>
<feature type="region of interest" description="Disordered" evidence="2">
    <location>
        <begin position="209"/>
        <end position="236"/>
    </location>
</feature>
<evidence type="ECO:0000256" key="2">
    <source>
        <dbReference type="SAM" id="MobiDB-lite"/>
    </source>
</evidence>
<name>A0A1S3HWJ7_LINAN</name>
<dbReference type="AlphaFoldDB" id="A0A1S3HWJ7"/>
<feature type="signal peptide" evidence="3">
    <location>
        <begin position="1"/>
        <end position="30"/>
    </location>
</feature>
<dbReference type="SUPFAM" id="SSF50353">
    <property type="entry name" value="Cytokine"/>
    <property type="match status" value="1"/>
</dbReference>
<dbReference type="InterPro" id="IPR002209">
    <property type="entry name" value="Fibroblast_GF_fam"/>
</dbReference>
<sequence length="245" mass="28091">MSYWVRLRVSEQTRLFALLVLSLLVSTIDANPLLSQSHVDKELDDPTETRMKHERQYRLFSSCSNKLVQIQGRGKGSNIDALGAEDSIYADLVVETHTFAGRLKIKSKMTGYTLCFNRRGRLIIKSNDDGDRCVFTEILTPDGFSEFQSVANKKWYLGFNKRGKVMKGYKAGSKKRKCAKFTKDVDYTVALRKTDKTFNTWSPNMDGPIAELEKRPRLRHQKSKNAKANTPRSPLLWHLIRPENT</sequence>
<comment type="similarity">
    <text evidence="1">Belongs to the heparin-binding growth factors family.</text>
</comment>
<reference evidence="5" key="1">
    <citation type="submission" date="2025-08" db="UniProtKB">
        <authorList>
            <consortium name="RefSeq"/>
        </authorList>
    </citation>
    <scope>IDENTIFICATION</scope>
    <source>
        <tissue evidence="5">Gonads</tissue>
    </source>
</reference>
<dbReference type="Gene3D" id="2.80.10.50">
    <property type="match status" value="1"/>
</dbReference>
<dbReference type="RefSeq" id="XP_013389926.1">
    <property type="nucleotide sequence ID" value="XM_013534472.1"/>
</dbReference>
<evidence type="ECO:0000313" key="4">
    <source>
        <dbReference type="Proteomes" id="UP000085678"/>
    </source>
</evidence>
<dbReference type="CDD" id="cd23307">
    <property type="entry name" value="beta-trefoil_FGF8-like"/>
    <property type="match status" value="1"/>
</dbReference>
<dbReference type="SMART" id="SM00442">
    <property type="entry name" value="FGF"/>
    <property type="match status" value="1"/>
</dbReference>
<dbReference type="OrthoDB" id="6157230at2759"/>
<keyword evidence="4" id="KW-1185">Reference proteome</keyword>
<dbReference type="Pfam" id="PF00167">
    <property type="entry name" value="FGF"/>
    <property type="match status" value="1"/>
</dbReference>
<protein>
    <submittedName>
        <fullName evidence="5">Fibroblast growth factor 8 isoform X2</fullName>
    </submittedName>
</protein>
<feature type="chain" id="PRO_5010299102" evidence="3">
    <location>
        <begin position="31"/>
        <end position="245"/>
    </location>
</feature>
<evidence type="ECO:0000256" key="3">
    <source>
        <dbReference type="SAM" id="SignalP"/>
    </source>
</evidence>
<keyword evidence="3" id="KW-0732">Signal</keyword>
<dbReference type="GO" id="GO:0008083">
    <property type="term" value="F:growth factor activity"/>
    <property type="evidence" value="ECO:0007669"/>
    <property type="project" value="InterPro"/>
</dbReference>
<accession>A0A1S3HWJ7</accession>
<proteinExistence type="inferred from homology"/>
<feature type="compositionally biased region" description="Basic residues" evidence="2">
    <location>
        <begin position="216"/>
        <end position="225"/>
    </location>
</feature>